<evidence type="ECO:0000313" key="3">
    <source>
        <dbReference type="Proteomes" id="UP000198797"/>
    </source>
</evidence>
<dbReference type="AlphaFoldDB" id="A0A1C4ZKW6"/>
<protein>
    <submittedName>
        <fullName evidence="2">Uncharacterized protein</fullName>
    </submittedName>
</protein>
<reference evidence="3" key="1">
    <citation type="submission" date="2016-06" db="EMBL/GenBank/DDBJ databases">
        <authorList>
            <person name="Varghese N."/>
            <person name="Submissions Spin"/>
        </authorList>
    </citation>
    <scope>NUCLEOTIDE SEQUENCE [LARGE SCALE GENOMIC DNA]</scope>
    <source>
        <strain evidence="3">DSM 44100</strain>
    </source>
</reference>
<keyword evidence="3" id="KW-1185">Reference proteome</keyword>
<feature type="region of interest" description="Disordered" evidence="1">
    <location>
        <begin position="1"/>
        <end position="22"/>
    </location>
</feature>
<evidence type="ECO:0000313" key="2">
    <source>
        <dbReference type="EMBL" id="SCF33633.1"/>
    </source>
</evidence>
<organism evidence="2 3">
    <name type="scientific">Micromonospora matsumotoense</name>
    <dbReference type="NCBI Taxonomy" id="121616"/>
    <lineage>
        <taxon>Bacteria</taxon>
        <taxon>Bacillati</taxon>
        <taxon>Actinomycetota</taxon>
        <taxon>Actinomycetes</taxon>
        <taxon>Micromonosporales</taxon>
        <taxon>Micromonosporaceae</taxon>
        <taxon>Micromonospora</taxon>
    </lineage>
</organism>
<name>A0A1C4ZKW6_9ACTN</name>
<dbReference type="STRING" id="121616.GA0070216_11058"/>
<proteinExistence type="predicted"/>
<gene>
    <name evidence="2" type="ORF">GA0070216_11058</name>
</gene>
<dbReference type="Proteomes" id="UP000198797">
    <property type="component" value="Unassembled WGS sequence"/>
</dbReference>
<dbReference type="EMBL" id="FMCU01000010">
    <property type="protein sequence ID" value="SCF33633.1"/>
    <property type="molecule type" value="Genomic_DNA"/>
</dbReference>
<evidence type="ECO:0000256" key="1">
    <source>
        <dbReference type="SAM" id="MobiDB-lite"/>
    </source>
</evidence>
<accession>A0A1C4ZKW6</accession>
<sequence>MGNLPNPTHLVSPVRPSNSGHPPWCLRGPDCAGPNDLHLSRLLDAAVRGDEVIQVRLGLWRMDVGPTPPSGLLLECSAGEEVDRWPIGLAQSRRLARLSRHLISQLDPHLIRAA</sequence>